<protein>
    <recommendedName>
        <fullName evidence="3">Oxidoreductase NAD-binding domain-containing protein 1</fullName>
    </recommendedName>
</protein>
<evidence type="ECO:0000256" key="2">
    <source>
        <dbReference type="ARBA" id="ARBA00023027"/>
    </source>
</evidence>
<dbReference type="InterPro" id="IPR039261">
    <property type="entry name" value="FNR_nucleotide-bd"/>
</dbReference>
<dbReference type="PANTHER" id="PTHR46505">
    <property type="entry name" value="OXIDOREDUCTASE NAD-BINDING DOMAIN-CONTAINING PROTEIN 1"/>
    <property type="match status" value="1"/>
</dbReference>
<evidence type="ECO:0000256" key="1">
    <source>
        <dbReference type="ARBA" id="ARBA00023002"/>
    </source>
</evidence>
<dbReference type="OrthoDB" id="436496at2759"/>
<feature type="domain" description="FAD-binding FR-type" evidence="5">
    <location>
        <begin position="30"/>
        <end position="138"/>
    </location>
</feature>
<dbReference type="AlphaFoldDB" id="A0A812EKD2"/>
<organism evidence="6 7">
    <name type="scientific">Acanthosepion pharaonis</name>
    <name type="common">Pharaoh cuttlefish</name>
    <name type="synonym">Sepia pharaonis</name>
    <dbReference type="NCBI Taxonomy" id="158019"/>
    <lineage>
        <taxon>Eukaryota</taxon>
        <taxon>Metazoa</taxon>
        <taxon>Spiralia</taxon>
        <taxon>Lophotrochozoa</taxon>
        <taxon>Mollusca</taxon>
        <taxon>Cephalopoda</taxon>
        <taxon>Coleoidea</taxon>
        <taxon>Decapodiformes</taxon>
        <taxon>Sepiida</taxon>
        <taxon>Sepiina</taxon>
        <taxon>Sepiidae</taxon>
        <taxon>Acanthosepion</taxon>
    </lineage>
</organism>
<dbReference type="SUPFAM" id="SSF63380">
    <property type="entry name" value="Riboflavin synthase domain-like"/>
    <property type="match status" value="1"/>
</dbReference>
<name>A0A812EKD2_ACAPH</name>
<accession>A0A812EKD2</accession>
<dbReference type="CDD" id="cd00322">
    <property type="entry name" value="FNR_like"/>
    <property type="match status" value="1"/>
</dbReference>
<dbReference type="InterPro" id="IPR017927">
    <property type="entry name" value="FAD-bd_FR_type"/>
</dbReference>
<reference evidence="6" key="1">
    <citation type="submission" date="2021-01" db="EMBL/GenBank/DDBJ databases">
        <authorList>
            <person name="Li R."/>
            <person name="Bekaert M."/>
        </authorList>
    </citation>
    <scope>NUCLEOTIDE SEQUENCE</scope>
    <source>
        <strain evidence="6">Farmed</strain>
    </source>
</reference>
<dbReference type="SUPFAM" id="SSF52343">
    <property type="entry name" value="Ferredoxin reductase-like, C-terminal NADP-linked domain"/>
    <property type="match status" value="1"/>
</dbReference>
<evidence type="ECO:0000259" key="5">
    <source>
        <dbReference type="PROSITE" id="PS51384"/>
    </source>
</evidence>
<proteinExistence type="predicted"/>
<dbReference type="PANTHER" id="PTHR46505:SF1">
    <property type="entry name" value="OXIDOREDUCTASE NAD-BINDING DOMAIN-CONTAINING PROTEIN 1"/>
    <property type="match status" value="1"/>
</dbReference>
<feature type="compositionally biased region" description="Basic and acidic residues" evidence="4">
    <location>
        <begin position="12"/>
        <end position="24"/>
    </location>
</feature>
<dbReference type="PRINTS" id="PR00410">
    <property type="entry name" value="PHEHYDRXLASE"/>
</dbReference>
<dbReference type="Gene3D" id="2.40.30.10">
    <property type="entry name" value="Translation factors"/>
    <property type="match status" value="1"/>
</dbReference>
<dbReference type="InterPro" id="IPR017938">
    <property type="entry name" value="Riboflavin_synthase-like_b-brl"/>
</dbReference>
<dbReference type="GO" id="GO:0016491">
    <property type="term" value="F:oxidoreductase activity"/>
    <property type="evidence" value="ECO:0007669"/>
    <property type="project" value="UniProtKB-KW"/>
</dbReference>
<dbReference type="InterPro" id="IPR052128">
    <property type="entry name" value="Oxidoreductase_NAD-binding"/>
</dbReference>
<evidence type="ECO:0000256" key="3">
    <source>
        <dbReference type="ARBA" id="ARBA00040516"/>
    </source>
</evidence>
<evidence type="ECO:0000313" key="7">
    <source>
        <dbReference type="Proteomes" id="UP000597762"/>
    </source>
</evidence>
<evidence type="ECO:0000313" key="6">
    <source>
        <dbReference type="EMBL" id="CAE1324266.1"/>
    </source>
</evidence>
<feature type="region of interest" description="Disordered" evidence="4">
    <location>
        <begin position="1"/>
        <end position="24"/>
    </location>
</feature>
<dbReference type="Proteomes" id="UP000597762">
    <property type="component" value="Unassembled WGS sequence"/>
</dbReference>
<evidence type="ECO:0000256" key="4">
    <source>
        <dbReference type="SAM" id="MobiDB-lite"/>
    </source>
</evidence>
<dbReference type="GO" id="GO:0005739">
    <property type="term" value="C:mitochondrion"/>
    <property type="evidence" value="ECO:0007669"/>
    <property type="project" value="TreeGrafter"/>
</dbReference>
<comment type="caution">
    <text evidence="6">The sequence shown here is derived from an EMBL/GenBank/DDBJ whole genome shotgun (WGS) entry which is preliminary data.</text>
</comment>
<dbReference type="InterPro" id="IPR001433">
    <property type="entry name" value="OxRdtase_FAD/NAD-bd"/>
</dbReference>
<sequence>MRQGGCFRRTMSSKDKSDHLERTAEQQRDNAVYLARVTDMWHLSPTVKTLFLHVNTTASYKAGQWLDLMIPGLSKVGGFTMCTSPLQFDKTKILQLAVKYSEHPPTYWIHKQSKVGNEVSIRFGGDFVYDPKPDDPPRDVLLLGGGVGINPLYCIMNYIADLNKLKTPKQLSEDKRVNTLLLYSSSKTEELLFKYEMDELEKNNENIKCKYFVTREKPTQGNIKGHRINKTDLEDAFKFIKKEECLAYICGPVSMIETIEKLLQELGLKTNQIFVDRWW</sequence>
<dbReference type="Pfam" id="PF00175">
    <property type="entry name" value="NAD_binding_1"/>
    <property type="match status" value="1"/>
</dbReference>
<dbReference type="EMBL" id="CAHIKZ030005407">
    <property type="protein sequence ID" value="CAE1324266.1"/>
    <property type="molecule type" value="Genomic_DNA"/>
</dbReference>
<keyword evidence="2" id="KW-0520">NAD</keyword>
<gene>
    <name evidence="6" type="ORF">SPHA_74065</name>
</gene>
<keyword evidence="1" id="KW-0560">Oxidoreductase</keyword>
<keyword evidence="7" id="KW-1185">Reference proteome</keyword>
<dbReference type="Gene3D" id="3.40.50.80">
    <property type="entry name" value="Nucleotide-binding domain of ferredoxin-NADP reductase (FNR) module"/>
    <property type="match status" value="1"/>
</dbReference>
<dbReference type="PROSITE" id="PS51384">
    <property type="entry name" value="FAD_FR"/>
    <property type="match status" value="1"/>
</dbReference>